<sequence>MEDQGMDLPDYVDSQEECAPSSQSGNSPEPGSYPEQFHTWAAGSPEENAHTSKEPEDPVATIDEVSYSWPHHPYINVEDIGKYRRGGLHPIRLGDLLGDNDRFRVVHKLGYGHFSTVWLCFDNQKKLWRGVKVLCAEESVEDSPELRAMRYFEGLSAEYMSDNHIGLPLGHFWLTGPNGRHLCLILPLLGPRIRGNDKEGYDDQLWFLKAQNPDIYTDVAFQVTQGLNVLHSRGLCHGDLRPANILLQYDRKAYRLSEAEIMGMLDEPEDYEVRLSPGKLLPAGIPPYLVAPADQSSLRSLLSGKISIVDFGLSYPIPSGDCSLPKPEIGTPCGYAAPEILFFGAKASAGIPTDVWALAVTICDLECMPMMLGSFVQIVFRALESLLGPYPEPYRTAWLEGYSEIIGRWDAGWDNEVDMRKGWDQRIGSKYDNPCPVTMSRERFAGLRQQRIDDSGFTDPFEGQIAHETRQRVSPSEATDSLYGWPSQGEYIRSRETSGADIKSSIAENLQPQNNEVAESSLQAEADRTGRAVAISEETKDKPNLNEPQRKNHTPGGEEEREKPPSILTSAQYDAVRRELYLRYKVRLSRSALINLLQQEPTARRENDAAAGSDSHSECPTDEDSLLDVCEPTRPHPADVLAANPPPPLPRLAPGETLKFYTDQSGARYRLSRMSTDRVVTLADLLRRMMKYDPANRIDTVAVLRHAWFGDRWRTLRDADPGDDGSALDLEYRRRVAHRRRRESAIRRRRETAAQLPLRRSIRLANQRTAARDRAAKATALPM</sequence>
<evidence type="ECO:0000313" key="17">
    <source>
        <dbReference type="EMBL" id="RYO76545.1"/>
    </source>
</evidence>
<evidence type="ECO:0000256" key="10">
    <source>
        <dbReference type="ARBA" id="ARBA00022840"/>
    </source>
</evidence>
<evidence type="ECO:0000313" key="18">
    <source>
        <dbReference type="Proteomes" id="UP000294003"/>
    </source>
</evidence>
<name>A0ABY0GWG0_9PEZI</name>
<feature type="compositionally biased region" description="Polar residues" evidence="15">
    <location>
        <begin position="507"/>
        <end position="523"/>
    </location>
</feature>
<evidence type="ECO:0000256" key="2">
    <source>
        <dbReference type="ARBA" id="ARBA00011534"/>
    </source>
</evidence>
<organism evidence="17 18">
    <name type="scientific">Monosporascus cannonballus</name>
    <dbReference type="NCBI Taxonomy" id="155416"/>
    <lineage>
        <taxon>Eukaryota</taxon>
        <taxon>Fungi</taxon>
        <taxon>Dikarya</taxon>
        <taxon>Ascomycota</taxon>
        <taxon>Pezizomycotina</taxon>
        <taxon>Sordariomycetes</taxon>
        <taxon>Xylariomycetidae</taxon>
        <taxon>Xylariales</taxon>
        <taxon>Xylariales incertae sedis</taxon>
        <taxon>Monosporascus</taxon>
    </lineage>
</organism>
<feature type="compositionally biased region" description="Basic and acidic residues" evidence="15">
    <location>
        <begin position="537"/>
        <end position="564"/>
    </location>
</feature>
<evidence type="ECO:0000259" key="16">
    <source>
        <dbReference type="PROSITE" id="PS50011"/>
    </source>
</evidence>
<comment type="subunit">
    <text evidence="2">Component of the EKC/KEOPS complex composed of at least BUD32, CGI121, GON7, KAE1 and PCC1; the whole complex dimerizes.</text>
</comment>
<gene>
    <name evidence="17" type="ORF">DL762_009767</name>
</gene>
<dbReference type="InterPro" id="IPR051334">
    <property type="entry name" value="SRPK"/>
</dbReference>
<keyword evidence="8" id="KW-0547">Nucleotide-binding</keyword>
<dbReference type="SUPFAM" id="SSF56112">
    <property type="entry name" value="Protein kinase-like (PK-like)"/>
    <property type="match status" value="1"/>
</dbReference>
<dbReference type="EC" id="2.7.11.1" evidence="3"/>
<evidence type="ECO:0000256" key="15">
    <source>
        <dbReference type="SAM" id="MobiDB-lite"/>
    </source>
</evidence>
<keyword evidence="18" id="KW-1185">Reference proteome</keyword>
<dbReference type="PROSITE" id="PS00109">
    <property type="entry name" value="PROTEIN_KINASE_TYR"/>
    <property type="match status" value="1"/>
</dbReference>
<evidence type="ECO:0000256" key="14">
    <source>
        <dbReference type="ARBA" id="ARBA00048679"/>
    </source>
</evidence>
<dbReference type="Gene3D" id="1.10.510.10">
    <property type="entry name" value="Transferase(Phosphotransferase) domain 1"/>
    <property type="match status" value="2"/>
</dbReference>
<accession>A0ABY0GWG0</accession>
<feature type="compositionally biased region" description="Basic and acidic residues" evidence="15">
    <location>
        <begin position="47"/>
        <end position="56"/>
    </location>
</feature>
<comment type="catalytic activity">
    <reaction evidence="14">
        <text>L-seryl-[protein] + ATP = O-phospho-L-seryl-[protein] + ADP + H(+)</text>
        <dbReference type="Rhea" id="RHEA:17989"/>
        <dbReference type="Rhea" id="RHEA-COMP:9863"/>
        <dbReference type="Rhea" id="RHEA-COMP:11604"/>
        <dbReference type="ChEBI" id="CHEBI:15378"/>
        <dbReference type="ChEBI" id="CHEBI:29999"/>
        <dbReference type="ChEBI" id="CHEBI:30616"/>
        <dbReference type="ChEBI" id="CHEBI:83421"/>
        <dbReference type="ChEBI" id="CHEBI:456216"/>
        <dbReference type="EC" id="2.7.11.1"/>
    </reaction>
</comment>
<comment type="function">
    <text evidence="1">Component of the EKC/KEOPS complex that is required for the formation of a threonylcarbamoyl group on adenosine at position 37 (t(6)A37) in tRNAs that read codons beginning with adenine. The complex is probably involved in the transfer of the threonylcarbamoyl moiety of threonylcarbamoyl-AMP (TC-AMP) to the N6 group of A37. BUD32 has ATPase activity in the context of the EKC/KEOPS complex and likely plays a supporting role to the catalytic subunit KAE1. The EKC/KEOPS complex also promotes both telomere uncapping and telomere elongation. The complex is required for efficient recruitment of transcriptional coactivators.</text>
</comment>
<comment type="catalytic activity">
    <reaction evidence="13">
        <text>L-threonyl-[protein] + ATP = O-phospho-L-threonyl-[protein] + ADP + H(+)</text>
        <dbReference type="Rhea" id="RHEA:46608"/>
        <dbReference type="Rhea" id="RHEA-COMP:11060"/>
        <dbReference type="Rhea" id="RHEA-COMP:11605"/>
        <dbReference type="ChEBI" id="CHEBI:15378"/>
        <dbReference type="ChEBI" id="CHEBI:30013"/>
        <dbReference type="ChEBI" id="CHEBI:30616"/>
        <dbReference type="ChEBI" id="CHEBI:61977"/>
        <dbReference type="ChEBI" id="CHEBI:456216"/>
        <dbReference type="EC" id="2.7.11.1"/>
    </reaction>
</comment>
<evidence type="ECO:0000256" key="7">
    <source>
        <dbReference type="ARBA" id="ARBA00022679"/>
    </source>
</evidence>
<reference evidence="17 18" key="1">
    <citation type="submission" date="2018-06" db="EMBL/GenBank/DDBJ databases">
        <title>Complete Genomes of Monosporascus.</title>
        <authorList>
            <person name="Robinson A.J."/>
            <person name="Natvig D.O."/>
        </authorList>
    </citation>
    <scope>NUCLEOTIDE SEQUENCE [LARGE SCALE GENOMIC DNA]</scope>
    <source>
        <strain evidence="17 18">CBS 609.92</strain>
    </source>
</reference>
<evidence type="ECO:0000256" key="8">
    <source>
        <dbReference type="ARBA" id="ARBA00022741"/>
    </source>
</evidence>
<evidence type="ECO:0000256" key="3">
    <source>
        <dbReference type="ARBA" id="ARBA00012513"/>
    </source>
</evidence>
<feature type="region of interest" description="Disordered" evidence="15">
    <location>
        <begin position="602"/>
        <end position="625"/>
    </location>
</feature>
<dbReference type="EMBL" id="QJNS01000577">
    <property type="protein sequence ID" value="RYO76545.1"/>
    <property type="molecule type" value="Genomic_DNA"/>
</dbReference>
<dbReference type="PANTHER" id="PTHR47634:SF9">
    <property type="entry name" value="PROTEIN KINASE DOMAIN-CONTAINING PROTEIN-RELATED"/>
    <property type="match status" value="1"/>
</dbReference>
<feature type="region of interest" description="Disordered" evidence="15">
    <location>
        <begin position="1"/>
        <end position="56"/>
    </location>
</feature>
<evidence type="ECO:0000256" key="9">
    <source>
        <dbReference type="ARBA" id="ARBA00022777"/>
    </source>
</evidence>
<feature type="compositionally biased region" description="Polar residues" evidence="15">
    <location>
        <begin position="20"/>
        <end position="29"/>
    </location>
</feature>
<dbReference type="Proteomes" id="UP000294003">
    <property type="component" value="Unassembled WGS sequence"/>
</dbReference>
<evidence type="ECO:0000256" key="6">
    <source>
        <dbReference type="ARBA" id="ARBA00022527"/>
    </source>
</evidence>
<dbReference type="InterPro" id="IPR008266">
    <property type="entry name" value="Tyr_kinase_AS"/>
</dbReference>
<evidence type="ECO:0000256" key="4">
    <source>
        <dbReference type="ARBA" id="ARBA00013948"/>
    </source>
</evidence>
<keyword evidence="9" id="KW-0418">Kinase</keyword>
<dbReference type="PANTHER" id="PTHR47634">
    <property type="entry name" value="PROTEIN KINASE DOMAIN-CONTAINING PROTEIN-RELATED"/>
    <property type="match status" value="1"/>
</dbReference>
<proteinExistence type="predicted"/>
<comment type="caution">
    <text evidence="17">The sequence shown here is derived from an EMBL/GenBank/DDBJ whole genome shotgun (WGS) entry which is preliminary data.</text>
</comment>
<dbReference type="InterPro" id="IPR000719">
    <property type="entry name" value="Prot_kinase_dom"/>
</dbReference>
<keyword evidence="6" id="KW-0723">Serine/threonine-protein kinase</keyword>
<keyword evidence="7" id="KW-0808">Transferase</keyword>
<feature type="domain" description="Protein kinase" evidence="16">
    <location>
        <begin position="103"/>
        <end position="709"/>
    </location>
</feature>
<dbReference type="SMART" id="SM00220">
    <property type="entry name" value="S_TKc"/>
    <property type="match status" value="1"/>
</dbReference>
<dbReference type="InterPro" id="IPR011009">
    <property type="entry name" value="Kinase-like_dom_sf"/>
</dbReference>
<feature type="region of interest" description="Disordered" evidence="15">
    <location>
        <begin position="455"/>
        <end position="487"/>
    </location>
</feature>
<evidence type="ECO:0000256" key="1">
    <source>
        <dbReference type="ARBA" id="ARBA00003747"/>
    </source>
</evidence>
<protein>
    <recommendedName>
        <fullName evidence="5">EKC/KEOPS complex subunit BUD32</fullName>
        <ecNumber evidence="3">2.7.11.1</ecNumber>
    </recommendedName>
    <alternativeName>
        <fullName evidence="11 12">Atypical Serine/threonine protein kinase BUD32</fullName>
    </alternativeName>
    <alternativeName>
        <fullName evidence="4">EKC/KEOPS complex subunit bud32</fullName>
    </alternativeName>
</protein>
<dbReference type="PROSITE" id="PS50011">
    <property type="entry name" value="PROTEIN_KINASE_DOM"/>
    <property type="match status" value="1"/>
</dbReference>
<evidence type="ECO:0000256" key="11">
    <source>
        <dbReference type="ARBA" id="ARBA00030980"/>
    </source>
</evidence>
<evidence type="ECO:0000256" key="13">
    <source>
        <dbReference type="ARBA" id="ARBA00047899"/>
    </source>
</evidence>
<keyword evidence="10" id="KW-0067">ATP-binding</keyword>
<evidence type="ECO:0000256" key="5">
    <source>
        <dbReference type="ARBA" id="ARBA00019973"/>
    </source>
</evidence>
<feature type="region of interest" description="Disordered" evidence="15">
    <location>
        <begin position="507"/>
        <end position="570"/>
    </location>
</feature>
<dbReference type="Gene3D" id="3.30.200.20">
    <property type="entry name" value="Phosphorylase Kinase, domain 1"/>
    <property type="match status" value="1"/>
</dbReference>
<evidence type="ECO:0000256" key="12">
    <source>
        <dbReference type="ARBA" id="ARBA00033194"/>
    </source>
</evidence>